<evidence type="ECO:0000313" key="2">
    <source>
        <dbReference type="EMBL" id="OWV32658.1"/>
    </source>
</evidence>
<comment type="caution">
    <text evidence="2">The sequence shown here is derived from an EMBL/GenBank/DDBJ whole genome shotgun (WGS) entry which is preliminary data.</text>
</comment>
<reference evidence="3" key="1">
    <citation type="submission" date="2017-05" db="EMBL/GenBank/DDBJ databases">
        <authorList>
            <person name="Lin X."/>
        </authorList>
    </citation>
    <scope>NUCLEOTIDE SEQUENCE [LARGE SCALE GENOMIC DNA]</scope>
    <source>
        <strain evidence="3">JLT2012</strain>
    </source>
</reference>
<dbReference type="EMBL" id="NFZT01000001">
    <property type="protein sequence ID" value="OWV32658.1"/>
    <property type="molecule type" value="Genomic_DNA"/>
</dbReference>
<organism evidence="2 3">
    <name type="scientific">Pacificimonas flava</name>
    <dbReference type="NCBI Taxonomy" id="1234595"/>
    <lineage>
        <taxon>Bacteria</taxon>
        <taxon>Pseudomonadati</taxon>
        <taxon>Pseudomonadota</taxon>
        <taxon>Alphaproteobacteria</taxon>
        <taxon>Sphingomonadales</taxon>
        <taxon>Sphingosinicellaceae</taxon>
        <taxon>Pacificimonas</taxon>
    </lineage>
</organism>
<feature type="region of interest" description="Disordered" evidence="1">
    <location>
        <begin position="1"/>
        <end position="33"/>
    </location>
</feature>
<protein>
    <submittedName>
        <fullName evidence="2">Uncharacterized protein</fullName>
    </submittedName>
</protein>
<evidence type="ECO:0000313" key="3">
    <source>
        <dbReference type="Proteomes" id="UP000198462"/>
    </source>
</evidence>
<name>A0A219B4F0_9SPHN</name>
<feature type="compositionally biased region" description="Low complexity" evidence="1">
    <location>
        <begin position="14"/>
        <end position="28"/>
    </location>
</feature>
<dbReference type="Proteomes" id="UP000198462">
    <property type="component" value="Unassembled WGS sequence"/>
</dbReference>
<feature type="compositionally biased region" description="Low complexity" evidence="1">
    <location>
        <begin position="137"/>
        <end position="156"/>
    </location>
</feature>
<sequence>MPAGSCAPLTTMPGTAATDEAAASGEAGPAQEPARLFDIAARPEPDALSSRFADVRAQWRSLRDDILGANGARRDLLMGRAESRFLQFAAMEADLAIYRAQFADLEAFASREPDLAALWEEFAAFREEAISSGGGVPPAATARGAAPRVPTGCAAG</sequence>
<feature type="region of interest" description="Disordered" evidence="1">
    <location>
        <begin position="136"/>
        <end position="156"/>
    </location>
</feature>
<evidence type="ECO:0000256" key="1">
    <source>
        <dbReference type="SAM" id="MobiDB-lite"/>
    </source>
</evidence>
<dbReference type="AlphaFoldDB" id="A0A219B4F0"/>
<proteinExistence type="predicted"/>
<keyword evidence="3" id="KW-1185">Reference proteome</keyword>
<accession>A0A219B4F0</accession>
<gene>
    <name evidence="2" type="ORF">B5C34_03795</name>
</gene>